<dbReference type="Pfam" id="PF01208">
    <property type="entry name" value="URO-D"/>
    <property type="match status" value="1"/>
</dbReference>
<dbReference type="PANTHER" id="PTHR47099:SF1">
    <property type="entry name" value="METHYLCOBAMIDE:COM METHYLTRANSFERASE MTBA"/>
    <property type="match status" value="1"/>
</dbReference>
<dbReference type="Proteomes" id="UP000009222">
    <property type="component" value="Chromosome"/>
</dbReference>
<organism evidence="2 3">
    <name type="scientific">Leadbettera azotonutricia (strain ATCC BAA-888 / DSM 13862 / ZAS-9)</name>
    <name type="common">Treponema azotonutricium</name>
    <dbReference type="NCBI Taxonomy" id="545695"/>
    <lineage>
        <taxon>Bacteria</taxon>
        <taxon>Pseudomonadati</taxon>
        <taxon>Spirochaetota</taxon>
        <taxon>Spirochaetia</taxon>
        <taxon>Spirochaetales</taxon>
        <taxon>Breznakiellaceae</taxon>
        <taxon>Leadbettera</taxon>
    </lineage>
</organism>
<dbReference type="GO" id="GO:0004853">
    <property type="term" value="F:uroporphyrinogen decarboxylase activity"/>
    <property type="evidence" value="ECO:0007669"/>
    <property type="project" value="InterPro"/>
</dbReference>
<accession>F5Y7Y5</accession>
<reference evidence="2 3" key="2">
    <citation type="journal article" date="2011" name="ISME J.">
        <title>RNA-seq reveals cooperative metabolic interactions between two termite-gut spirochete species in co-culture.</title>
        <authorList>
            <person name="Rosenthal A.Z."/>
            <person name="Matson E.G."/>
            <person name="Eldar A."/>
            <person name="Leadbetter J.R."/>
        </authorList>
    </citation>
    <scope>NUCLEOTIDE SEQUENCE [LARGE SCALE GENOMIC DNA]</scope>
    <source>
        <strain evidence="3">ATCC BAA-888 / DSM 13862 / ZAS-9</strain>
    </source>
</reference>
<dbReference type="InterPro" id="IPR038071">
    <property type="entry name" value="UROD/MetE-like_sf"/>
</dbReference>
<evidence type="ECO:0000313" key="2">
    <source>
        <dbReference type="EMBL" id="AEF80573.1"/>
    </source>
</evidence>
<dbReference type="PANTHER" id="PTHR47099">
    <property type="entry name" value="METHYLCOBAMIDE:COM METHYLTRANSFERASE MTBA"/>
    <property type="match status" value="1"/>
</dbReference>
<dbReference type="HOGENOM" id="CLU_040933_2_0_12"/>
<dbReference type="OrthoDB" id="8452307at2"/>
<keyword evidence="3" id="KW-1185">Reference proteome</keyword>
<dbReference type="Gene3D" id="3.20.20.210">
    <property type="match status" value="1"/>
</dbReference>
<dbReference type="eggNOG" id="COG0407">
    <property type="taxonomic scope" value="Bacteria"/>
</dbReference>
<proteinExistence type="predicted"/>
<dbReference type="EMBL" id="CP001841">
    <property type="protein sequence ID" value="AEF80573.1"/>
    <property type="molecule type" value="Genomic_DNA"/>
</dbReference>
<protein>
    <submittedName>
        <fullName evidence="2">Uroporphyrinogen decarboxylase (URO-D) superfamily</fullName>
    </submittedName>
</protein>
<dbReference type="KEGG" id="taz:TREAZ_2323"/>
<gene>
    <name evidence="2" type="ordered locus">TREAZ_2323</name>
</gene>
<feature type="domain" description="Uroporphyrinogen decarboxylase (URO-D)" evidence="1">
    <location>
        <begin position="5"/>
        <end position="340"/>
    </location>
</feature>
<dbReference type="SUPFAM" id="SSF51726">
    <property type="entry name" value="UROD/MetE-like"/>
    <property type="match status" value="1"/>
</dbReference>
<dbReference type="RefSeq" id="WP_015709732.1">
    <property type="nucleotide sequence ID" value="NC_015577.1"/>
</dbReference>
<reference evidence="3" key="1">
    <citation type="submission" date="2009-12" db="EMBL/GenBank/DDBJ databases">
        <title>Complete sequence of Treponema azotonutricium strain ZAS-9.</title>
        <authorList>
            <person name="Tetu S.G."/>
            <person name="Matson E."/>
            <person name="Ren Q."/>
            <person name="Seshadri R."/>
            <person name="Elbourne L."/>
            <person name="Hassan K.A."/>
            <person name="Durkin A."/>
            <person name="Radune D."/>
            <person name="Mohamoud Y."/>
            <person name="Shay R."/>
            <person name="Jin S."/>
            <person name="Zhang X."/>
            <person name="Lucey K."/>
            <person name="Ballor N.R."/>
            <person name="Ottesen E."/>
            <person name="Rosenthal R."/>
            <person name="Allen A."/>
            <person name="Leadbetter J.R."/>
            <person name="Paulsen I.T."/>
        </authorList>
    </citation>
    <scope>NUCLEOTIDE SEQUENCE [LARGE SCALE GENOMIC DNA]</scope>
    <source>
        <strain evidence="3">ATCC BAA-888 / DSM 13862 / ZAS-9</strain>
    </source>
</reference>
<dbReference type="InterPro" id="IPR000257">
    <property type="entry name" value="Uroporphyrinogen_deCOase"/>
</dbReference>
<sequence>MNGYERIKTVLQGKKADKVPLMLHSFLPAAAESGFTMEEYRSNAGNMARSHINFARKYDLDGILLDVDTCVLAGAVGTILELPKDGPARAIAPASKNYDELLELMDPKRLYACDRIKIILEAVHIMRREIGGEIFIRGNCDQMAYSLAMLAYGMEDFLADLMDEDQSEKILALIDKAYYVHFEYNKMMMEAGADMTSFGDSSCGPDLISRDMFLKFSLPFHKRLKQDLERLNIATICHICGNLDIIVDDVASVGFTGVEVDYKTNLEKMAMSFKNKSTVFGPIDPSGMFYFGTPETMSAEVRKVLNCFHGEGIVLGAGCAIPKGAPEENIRTFTKTAREYMI</sequence>
<dbReference type="STRING" id="545695.TREAZ_2323"/>
<evidence type="ECO:0000313" key="3">
    <source>
        <dbReference type="Proteomes" id="UP000009222"/>
    </source>
</evidence>
<name>F5Y7Y5_LEAAZ</name>
<dbReference type="InParanoid" id="F5Y7Y5"/>
<dbReference type="InterPro" id="IPR052024">
    <property type="entry name" value="Methanogen_methyltrans"/>
</dbReference>
<dbReference type="GO" id="GO:0006779">
    <property type="term" value="P:porphyrin-containing compound biosynthetic process"/>
    <property type="evidence" value="ECO:0007669"/>
    <property type="project" value="InterPro"/>
</dbReference>
<dbReference type="AlphaFoldDB" id="F5Y7Y5"/>
<evidence type="ECO:0000259" key="1">
    <source>
        <dbReference type="Pfam" id="PF01208"/>
    </source>
</evidence>